<gene>
    <name evidence="2" type="ORF">TPC1_16258</name>
</gene>
<name>A0A146K8R6_9EUKA</name>
<dbReference type="Gene3D" id="3.40.50.410">
    <property type="entry name" value="von Willebrand factor, type A domain"/>
    <property type="match status" value="1"/>
</dbReference>
<dbReference type="CDD" id="cd00198">
    <property type="entry name" value="vWFA"/>
    <property type="match status" value="1"/>
</dbReference>
<protein>
    <submittedName>
        <fullName evidence="2">von Willebrand factor type A domain-containing protein</fullName>
    </submittedName>
</protein>
<dbReference type="SUPFAM" id="SSF53300">
    <property type="entry name" value="vWA-like"/>
    <property type="match status" value="1"/>
</dbReference>
<dbReference type="AlphaFoldDB" id="A0A146K8R6"/>
<accession>A0A146K8R6</accession>
<dbReference type="InterPro" id="IPR036465">
    <property type="entry name" value="vWFA_dom_sf"/>
</dbReference>
<evidence type="ECO:0000313" key="2">
    <source>
        <dbReference type="EMBL" id="JAP91956.1"/>
    </source>
</evidence>
<organism evidence="2">
    <name type="scientific">Trepomonas sp. PC1</name>
    <dbReference type="NCBI Taxonomy" id="1076344"/>
    <lineage>
        <taxon>Eukaryota</taxon>
        <taxon>Metamonada</taxon>
        <taxon>Diplomonadida</taxon>
        <taxon>Hexamitidae</taxon>
        <taxon>Hexamitinae</taxon>
        <taxon>Trepomonas</taxon>
    </lineage>
</organism>
<sequence>MREDLMEVVAILDMSGSMQPLTMDTIGGFNTYLGEMKSQEMEVRMTLILFSTNSTTVYSHLPVKEVPELTTQTYRPSGGTALRDALGLAITSMKNHVAAQEEDHKPGFVSFFIQTDGEENSSREYSQEQIKEMITRAQDEDKWNFVFAGANIDAFAAGQQYGFKAQNIANIANDQEGQRKVFKAVAMQNMCFAQAPAFKSQENEEMDFQGMYDMM</sequence>
<feature type="domain" description="VWFA" evidence="1">
    <location>
        <begin position="7"/>
        <end position="215"/>
    </location>
</feature>
<dbReference type="InterPro" id="IPR002035">
    <property type="entry name" value="VWF_A"/>
</dbReference>
<reference evidence="2" key="1">
    <citation type="submission" date="2015-07" db="EMBL/GenBank/DDBJ databases">
        <title>Adaptation to a free-living lifestyle via gene acquisitions in the diplomonad Trepomonas sp. PC1.</title>
        <authorList>
            <person name="Xu F."/>
            <person name="Jerlstrom-Hultqvist J."/>
            <person name="Kolisko M."/>
            <person name="Simpson A.G.B."/>
            <person name="Roger A.J."/>
            <person name="Svard S.G."/>
            <person name="Andersson J.O."/>
        </authorList>
    </citation>
    <scope>NUCLEOTIDE SEQUENCE</scope>
    <source>
        <strain evidence="2">PC1</strain>
    </source>
</reference>
<dbReference type="PROSITE" id="PS50234">
    <property type="entry name" value="VWFA"/>
    <property type="match status" value="1"/>
</dbReference>
<proteinExistence type="predicted"/>
<evidence type="ECO:0000259" key="1">
    <source>
        <dbReference type="PROSITE" id="PS50234"/>
    </source>
</evidence>
<dbReference type="EMBL" id="GDID01004650">
    <property type="protein sequence ID" value="JAP91956.1"/>
    <property type="molecule type" value="Transcribed_RNA"/>
</dbReference>
<dbReference type="Pfam" id="PF00092">
    <property type="entry name" value="VWA"/>
    <property type="match status" value="1"/>
</dbReference>